<reference evidence="3" key="1">
    <citation type="submission" date="2019-11" db="EMBL/GenBank/DDBJ databases">
        <authorList>
            <person name="Feng L."/>
        </authorList>
    </citation>
    <scope>NUCLEOTIDE SEQUENCE</scope>
    <source>
        <strain evidence="3">RgnavusLFYP36</strain>
    </source>
</reference>
<dbReference type="Pfam" id="PF05598">
    <property type="entry name" value="DUF772"/>
    <property type="match status" value="1"/>
</dbReference>
<dbReference type="InterPro" id="IPR008490">
    <property type="entry name" value="Transposase_InsH_N"/>
</dbReference>
<evidence type="ECO:0000259" key="2">
    <source>
        <dbReference type="Pfam" id="PF05598"/>
    </source>
</evidence>
<organism evidence="3">
    <name type="scientific">Mediterraneibacter gnavus</name>
    <name type="common">Ruminococcus gnavus</name>
    <dbReference type="NCBI Taxonomy" id="33038"/>
    <lineage>
        <taxon>Bacteria</taxon>
        <taxon>Bacillati</taxon>
        <taxon>Bacillota</taxon>
        <taxon>Clostridia</taxon>
        <taxon>Lachnospirales</taxon>
        <taxon>Lachnospiraceae</taxon>
        <taxon>Mediterraneibacter</taxon>
    </lineage>
</organism>
<accession>A0A6N3H3F8</accession>
<dbReference type="EMBL" id="CACRUU010000115">
    <property type="protein sequence ID" value="VYU71245.1"/>
    <property type="molecule type" value="Genomic_DNA"/>
</dbReference>
<gene>
    <name evidence="3" type="ORF">RGLFYP36_02804</name>
</gene>
<sequence length="229" mass="26064">MILLTFAPFSGIMIARILTKTNRFSCSFLTDFKYKGAKTMYKPIDKLQHSFLDFNQLMGLHMNPDNRWVRLADRIPWDEFEVKYAKLFPSDTGNVAKPLRMALGALIIQTKFQFSDRELVEQIAENPYLQYFIGLPGFREEAPFDASTLVLFRKRISADMLMEVNEYLLAHKEDDKDDHTPPSVGKSGDDGTAKEDTANVPEKSILHLPRAESTRQRKSAAHSADSLAT</sequence>
<feature type="compositionally biased region" description="Basic and acidic residues" evidence="1">
    <location>
        <begin position="187"/>
        <end position="197"/>
    </location>
</feature>
<feature type="region of interest" description="Disordered" evidence="1">
    <location>
        <begin position="172"/>
        <end position="229"/>
    </location>
</feature>
<feature type="domain" description="Transposase InsH N-terminal" evidence="2">
    <location>
        <begin position="63"/>
        <end position="155"/>
    </location>
</feature>
<evidence type="ECO:0000256" key="1">
    <source>
        <dbReference type="SAM" id="MobiDB-lite"/>
    </source>
</evidence>
<dbReference type="AlphaFoldDB" id="A0A6N3H3F8"/>
<protein>
    <recommendedName>
        <fullName evidence="2">Transposase InsH N-terminal domain-containing protein</fullName>
    </recommendedName>
</protein>
<evidence type="ECO:0000313" key="3">
    <source>
        <dbReference type="EMBL" id="VYU71245.1"/>
    </source>
</evidence>
<dbReference type="PANTHER" id="PTHR33803:SF3">
    <property type="entry name" value="BLL1974 PROTEIN"/>
    <property type="match status" value="1"/>
</dbReference>
<proteinExistence type="predicted"/>
<name>A0A6N3H3F8_MEDGN</name>
<dbReference type="PANTHER" id="PTHR33803">
    <property type="entry name" value="IS1478 TRANSPOSASE"/>
    <property type="match status" value="1"/>
</dbReference>